<gene>
    <name evidence="3" type="ORF">LGQ90_03675</name>
</gene>
<dbReference type="PANTHER" id="PTHR36444:SF2">
    <property type="entry name" value="TRANSCRIPTIONAL REGULATOR PROTEIN YOBU-RELATED"/>
    <property type="match status" value="1"/>
</dbReference>
<organism evidence="3 4">
    <name type="scientific">Christiangramia sediminis</name>
    <dbReference type="NCBI Taxonomy" id="2881336"/>
    <lineage>
        <taxon>Bacteria</taxon>
        <taxon>Pseudomonadati</taxon>
        <taxon>Bacteroidota</taxon>
        <taxon>Flavobacteriia</taxon>
        <taxon>Flavobacteriales</taxon>
        <taxon>Flavobacteriaceae</taxon>
        <taxon>Christiangramia</taxon>
    </lineage>
</organism>
<feature type="domain" description="AraC effector-binding" evidence="2">
    <location>
        <begin position="3"/>
        <end position="161"/>
    </location>
</feature>
<reference evidence="3" key="1">
    <citation type="submission" date="2021-10" db="EMBL/GenBank/DDBJ databases">
        <title>Gramella sp. ASW11-100T, isolated from marine sediment.</title>
        <authorList>
            <person name="Xia C."/>
        </authorList>
    </citation>
    <scope>NUCLEOTIDE SEQUENCE</scope>
    <source>
        <strain evidence="3">ASW11-100</strain>
    </source>
</reference>
<feature type="region of interest" description="Disordered" evidence="1">
    <location>
        <begin position="141"/>
        <end position="163"/>
    </location>
</feature>
<keyword evidence="4" id="KW-1185">Reference proteome</keyword>
<dbReference type="SMART" id="SM00871">
    <property type="entry name" value="AraC_E_bind"/>
    <property type="match status" value="1"/>
</dbReference>
<dbReference type="PANTHER" id="PTHR36444">
    <property type="entry name" value="TRANSCRIPTIONAL REGULATOR PROTEIN YOBU-RELATED"/>
    <property type="match status" value="1"/>
</dbReference>
<dbReference type="InterPro" id="IPR053182">
    <property type="entry name" value="YobU-like_regulator"/>
</dbReference>
<dbReference type="InterPro" id="IPR010499">
    <property type="entry name" value="AraC_E-bd"/>
</dbReference>
<evidence type="ECO:0000313" key="3">
    <source>
        <dbReference type="EMBL" id="MCB7480354.1"/>
    </source>
</evidence>
<proteinExistence type="predicted"/>
<dbReference type="AlphaFoldDB" id="A0A9X1LHD2"/>
<evidence type="ECO:0000313" key="4">
    <source>
        <dbReference type="Proteomes" id="UP001139414"/>
    </source>
</evidence>
<dbReference type="InterPro" id="IPR029442">
    <property type="entry name" value="GyrI-like"/>
</dbReference>
<evidence type="ECO:0000256" key="1">
    <source>
        <dbReference type="SAM" id="MobiDB-lite"/>
    </source>
</evidence>
<accession>A0A9X1LHD2</accession>
<dbReference type="SUPFAM" id="SSF55136">
    <property type="entry name" value="Probable bacterial effector-binding domain"/>
    <property type="match status" value="1"/>
</dbReference>
<sequence length="163" mass="18670">MISAPVIKDIEPKKLIGIRIATSLADDKTSLLWNRFMKLKASIKNTKAEKLFSVQVYGEKFMIGEFDTQSEFSKWAATEVLDFDEIPKGLEKLEIPAGKYAVFTHEGTAKEFAETSTYIFNEWLPDSDFSLDNRPHFEILGEDYKGPEDPDSKEDIWIPIKEK</sequence>
<dbReference type="Pfam" id="PF06445">
    <property type="entry name" value="GyrI-like"/>
    <property type="match status" value="1"/>
</dbReference>
<evidence type="ECO:0000259" key="2">
    <source>
        <dbReference type="SMART" id="SM00871"/>
    </source>
</evidence>
<comment type="caution">
    <text evidence="3">The sequence shown here is derived from an EMBL/GenBank/DDBJ whole genome shotgun (WGS) entry which is preliminary data.</text>
</comment>
<dbReference type="Proteomes" id="UP001139414">
    <property type="component" value="Unassembled WGS sequence"/>
</dbReference>
<dbReference type="RefSeq" id="WP_229338219.1">
    <property type="nucleotide sequence ID" value="NZ_JAJBZG010000001.1"/>
</dbReference>
<dbReference type="InterPro" id="IPR011256">
    <property type="entry name" value="Reg_factor_effector_dom_sf"/>
</dbReference>
<dbReference type="Gene3D" id="3.20.80.10">
    <property type="entry name" value="Regulatory factor, effector binding domain"/>
    <property type="match status" value="1"/>
</dbReference>
<dbReference type="EMBL" id="JAJBZG010000001">
    <property type="protein sequence ID" value="MCB7480354.1"/>
    <property type="molecule type" value="Genomic_DNA"/>
</dbReference>
<name>A0A9X1LHD2_9FLAO</name>
<protein>
    <submittedName>
        <fullName evidence="3">GyrI-like domain-containing protein</fullName>
    </submittedName>
</protein>